<evidence type="ECO:0000256" key="1">
    <source>
        <dbReference type="SAM" id="MobiDB-lite"/>
    </source>
</evidence>
<proteinExistence type="predicted"/>
<evidence type="ECO:0000313" key="3">
    <source>
        <dbReference type="Proteomes" id="UP000315677"/>
    </source>
</evidence>
<accession>A0A543DR83</accession>
<feature type="region of interest" description="Disordered" evidence="1">
    <location>
        <begin position="91"/>
        <end position="164"/>
    </location>
</feature>
<feature type="region of interest" description="Disordered" evidence="1">
    <location>
        <begin position="1"/>
        <end position="25"/>
    </location>
</feature>
<evidence type="ECO:0000313" key="2">
    <source>
        <dbReference type="EMBL" id="TQM11845.1"/>
    </source>
</evidence>
<keyword evidence="3" id="KW-1185">Reference proteome</keyword>
<dbReference type="EMBL" id="VFPA01000002">
    <property type="protein sequence ID" value="TQM11845.1"/>
    <property type="molecule type" value="Genomic_DNA"/>
</dbReference>
<dbReference type="AlphaFoldDB" id="A0A543DR83"/>
<organism evidence="2 3">
    <name type="scientific">Pseudonocardia kunmingensis</name>
    <dbReference type="NCBI Taxonomy" id="630975"/>
    <lineage>
        <taxon>Bacteria</taxon>
        <taxon>Bacillati</taxon>
        <taxon>Actinomycetota</taxon>
        <taxon>Actinomycetes</taxon>
        <taxon>Pseudonocardiales</taxon>
        <taxon>Pseudonocardiaceae</taxon>
        <taxon>Pseudonocardia</taxon>
    </lineage>
</organism>
<dbReference type="Proteomes" id="UP000315677">
    <property type="component" value="Unassembled WGS sequence"/>
</dbReference>
<gene>
    <name evidence="2" type="ORF">FB558_4418</name>
</gene>
<sequence>MVHLGDTADVDEDVPGRGAPASGVPDAATIRRALGECMTLADIDDAMDWPEGTARRRRWRDPAAGGLPPADAELGGVPLWFRATVSRWRAELPGRRADAGTDSTPPGPEAEAPPEPETHPERETRPQRPAEPEADAEPDAEAEGQPESEGDAVPDARSGTTLHSGFQLDEGQDVLAYVHGSWQPAVVRSRARRTVVVDYQVHPGALGARRQRVAIDRIRQDR</sequence>
<feature type="compositionally biased region" description="Acidic residues" evidence="1">
    <location>
        <begin position="132"/>
        <end position="152"/>
    </location>
</feature>
<reference evidence="2 3" key="1">
    <citation type="submission" date="2019-06" db="EMBL/GenBank/DDBJ databases">
        <title>Sequencing the genomes of 1000 actinobacteria strains.</title>
        <authorList>
            <person name="Klenk H.-P."/>
        </authorList>
    </citation>
    <scope>NUCLEOTIDE SEQUENCE [LARGE SCALE GENOMIC DNA]</scope>
    <source>
        <strain evidence="2 3">DSM 45301</strain>
    </source>
</reference>
<protein>
    <submittedName>
        <fullName evidence="2">Uncharacterized protein</fullName>
    </submittedName>
</protein>
<feature type="compositionally biased region" description="Basic and acidic residues" evidence="1">
    <location>
        <begin position="116"/>
        <end position="131"/>
    </location>
</feature>
<comment type="caution">
    <text evidence="2">The sequence shown here is derived from an EMBL/GenBank/DDBJ whole genome shotgun (WGS) entry which is preliminary data.</text>
</comment>
<feature type="compositionally biased region" description="Pro residues" evidence="1">
    <location>
        <begin position="105"/>
        <end position="115"/>
    </location>
</feature>
<name>A0A543DR83_9PSEU</name>